<dbReference type="Proteomes" id="UP000233837">
    <property type="component" value="Unassembled WGS sequence"/>
</dbReference>
<dbReference type="AlphaFoldDB" id="A0A2I0WVU1"/>
<dbReference type="EMBL" id="KZ502417">
    <property type="protein sequence ID" value="PKU79777.1"/>
    <property type="molecule type" value="Genomic_DNA"/>
</dbReference>
<evidence type="ECO:0000313" key="1">
    <source>
        <dbReference type="EMBL" id="PKU79777.1"/>
    </source>
</evidence>
<organism evidence="1 2">
    <name type="scientific">Dendrobium catenatum</name>
    <dbReference type="NCBI Taxonomy" id="906689"/>
    <lineage>
        <taxon>Eukaryota</taxon>
        <taxon>Viridiplantae</taxon>
        <taxon>Streptophyta</taxon>
        <taxon>Embryophyta</taxon>
        <taxon>Tracheophyta</taxon>
        <taxon>Spermatophyta</taxon>
        <taxon>Magnoliopsida</taxon>
        <taxon>Liliopsida</taxon>
        <taxon>Asparagales</taxon>
        <taxon>Orchidaceae</taxon>
        <taxon>Epidendroideae</taxon>
        <taxon>Malaxideae</taxon>
        <taxon>Dendrobiinae</taxon>
        <taxon>Dendrobium</taxon>
    </lineage>
</organism>
<keyword evidence="2" id="KW-1185">Reference proteome</keyword>
<proteinExistence type="predicted"/>
<protein>
    <submittedName>
        <fullName evidence="1">Uncharacterized protein</fullName>
    </submittedName>
</protein>
<reference evidence="1 2" key="1">
    <citation type="journal article" date="2016" name="Sci. Rep.">
        <title>The Dendrobium catenatum Lindl. genome sequence provides insights into polysaccharide synthase, floral development and adaptive evolution.</title>
        <authorList>
            <person name="Zhang G.Q."/>
            <person name="Xu Q."/>
            <person name="Bian C."/>
            <person name="Tsai W.C."/>
            <person name="Yeh C.M."/>
            <person name="Liu K.W."/>
            <person name="Yoshida K."/>
            <person name="Zhang L.S."/>
            <person name="Chang S.B."/>
            <person name="Chen F."/>
            <person name="Shi Y."/>
            <person name="Su Y.Y."/>
            <person name="Zhang Y.Q."/>
            <person name="Chen L.J."/>
            <person name="Yin Y."/>
            <person name="Lin M."/>
            <person name="Huang H."/>
            <person name="Deng H."/>
            <person name="Wang Z.W."/>
            <person name="Zhu S.L."/>
            <person name="Zhao X."/>
            <person name="Deng C."/>
            <person name="Niu S.C."/>
            <person name="Huang J."/>
            <person name="Wang M."/>
            <person name="Liu G.H."/>
            <person name="Yang H.J."/>
            <person name="Xiao X.J."/>
            <person name="Hsiao Y.Y."/>
            <person name="Wu W.L."/>
            <person name="Chen Y.Y."/>
            <person name="Mitsuda N."/>
            <person name="Ohme-Takagi M."/>
            <person name="Luo Y.B."/>
            <person name="Van de Peer Y."/>
            <person name="Liu Z.J."/>
        </authorList>
    </citation>
    <scope>NUCLEOTIDE SEQUENCE [LARGE SCALE GENOMIC DNA]</scope>
    <source>
        <tissue evidence="1">The whole plant</tissue>
    </source>
</reference>
<reference evidence="1 2" key="2">
    <citation type="journal article" date="2017" name="Nature">
        <title>The Apostasia genome and the evolution of orchids.</title>
        <authorList>
            <person name="Zhang G.Q."/>
            <person name="Liu K.W."/>
            <person name="Li Z."/>
            <person name="Lohaus R."/>
            <person name="Hsiao Y.Y."/>
            <person name="Niu S.C."/>
            <person name="Wang J.Y."/>
            <person name="Lin Y.C."/>
            <person name="Xu Q."/>
            <person name="Chen L.J."/>
            <person name="Yoshida K."/>
            <person name="Fujiwara S."/>
            <person name="Wang Z.W."/>
            <person name="Zhang Y.Q."/>
            <person name="Mitsuda N."/>
            <person name="Wang M."/>
            <person name="Liu G.H."/>
            <person name="Pecoraro L."/>
            <person name="Huang H.X."/>
            <person name="Xiao X.J."/>
            <person name="Lin M."/>
            <person name="Wu X.Y."/>
            <person name="Wu W.L."/>
            <person name="Chen Y.Y."/>
            <person name="Chang S.B."/>
            <person name="Sakamoto S."/>
            <person name="Ohme-Takagi M."/>
            <person name="Yagi M."/>
            <person name="Zeng S.J."/>
            <person name="Shen C.Y."/>
            <person name="Yeh C.M."/>
            <person name="Luo Y.B."/>
            <person name="Tsai W.C."/>
            <person name="Van de Peer Y."/>
            <person name="Liu Z.J."/>
        </authorList>
    </citation>
    <scope>NUCLEOTIDE SEQUENCE [LARGE SCALE GENOMIC DNA]</scope>
    <source>
        <tissue evidence="1">The whole plant</tissue>
    </source>
</reference>
<sequence length="313" mass="34356">MARRGFYLSSSLHRQSYGQNSYGVVTIKFPPYPTGKPIAGAPTNIAGIKSESTMKIVDLSKLSMEEALRVHLRMSKNKLDRWSEGSWIFRLMLQGQDQKNIGRLRDLGKFSQILSIRMEVDSSVQDARNNFGILENTYEGNNYVQSFKLMRVPAGSGTIPNTGEFPSQQFLLELGPSRLGLKGTDGIDWPLGDGLMHSCAKETWPHTSSKEQCNEVQIVNVVDTGGLRHSYALVNVRDKVGSLIGSGNVVEAAGNNPAMEDVFSLEQLTTVIEESDCKEDSDVDMGGVTAFQMQGEFPENMSGGDASLLVDHV</sequence>
<accession>A0A2I0WVU1</accession>
<evidence type="ECO:0000313" key="2">
    <source>
        <dbReference type="Proteomes" id="UP000233837"/>
    </source>
</evidence>
<gene>
    <name evidence="1" type="ORF">MA16_Dca018835</name>
</gene>
<name>A0A2I0WVU1_9ASPA</name>